<keyword evidence="9" id="KW-1185">Reference proteome</keyword>
<dbReference type="NCBIfam" id="TIGR01951">
    <property type="entry name" value="nusB"/>
    <property type="match status" value="1"/>
</dbReference>
<comment type="function">
    <text evidence="6">Involved in transcription antitermination. Required for transcription of ribosomal RNA (rRNA) genes. Binds specifically to the boxA antiterminator sequence of the ribosomal RNA (rrn) operons.</text>
</comment>
<dbReference type="NCBIfam" id="NF001223">
    <property type="entry name" value="PRK00202.1-1"/>
    <property type="match status" value="1"/>
</dbReference>
<evidence type="ECO:0000256" key="2">
    <source>
        <dbReference type="ARBA" id="ARBA00022814"/>
    </source>
</evidence>
<evidence type="ECO:0000313" key="9">
    <source>
        <dbReference type="Proteomes" id="UP000249828"/>
    </source>
</evidence>
<dbReference type="STRING" id="1077675.BCR22_06840"/>
<feature type="domain" description="NusB/RsmB/TIM44" evidence="7">
    <location>
        <begin position="14"/>
        <end position="148"/>
    </location>
</feature>
<dbReference type="GO" id="GO:0031564">
    <property type="term" value="P:transcription antitermination"/>
    <property type="evidence" value="ECO:0007669"/>
    <property type="project" value="UniProtKB-KW"/>
</dbReference>
<keyword evidence="5 6" id="KW-0804">Transcription</keyword>
<dbReference type="GO" id="GO:0003723">
    <property type="term" value="F:RNA binding"/>
    <property type="evidence" value="ECO:0007669"/>
    <property type="project" value="UniProtKB-UniRule"/>
</dbReference>
<dbReference type="PANTHER" id="PTHR11078:SF3">
    <property type="entry name" value="ANTITERMINATION NUSB DOMAIN-CONTAINING PROTEIN"/>
    <property type="match status" value="1"/>
</dbReference>
<dbReference type="PANTHER" id="PTHR11078">
    <property type="entry name" value="N UTILIZATION SUBSTANCE PROTEIN B-RELATED"/>
    <property type="match status" value="1"/>
</dbReference>
<evidence type="ECO:0000256" key="6">
    <source>
        <dbReference type="HAMAP-Rule" id="MF_00073"/>
    </source>
</evidence>
<evidence type="ECO:0000256" key="5">
    <source>
        <dbReference type="ARBA" id="ARBA00023163"/>
    </source>
</evidence>
<reference evidence="8 9" key="1">
    <citation type="submission" date="2017-11" db="EMBL/GenBank/DDBJ databases">
        <title>Draft genome sequence of Enterococcus plantarum TRW2 strain isolated from lettuce.</title>
        <authorList>
            <person name="Kim E.B."/>
            <person name="Marco M.L."/>
            <person name="Williams T.R."/>
            <person name="You I.H."/>
        </authorList>
    </citation>
    <scope>NUCLEOTIDE SEQUENCE [LARGE SCALE GENOMIC DNA]</scope>
    <source>
        <strain evidence="8 9">TRW2</strain>
    </source>
</reference>
<dbReference type="EMBL" id="PIEU01000111">
    <property type="protein sequence ID" value="PZL70978.1"/>
    <property type="molecule type" value="Genomic_DNA"/>
</dbReference>
<dbReference type="InterPro" id="IPR011605">
    <property type="entry name" value="NusB_fam"/>
</dbReference>
<protein>
    <recommendedName>
        <fullName evidence="6">Transcription antitermination protein NusB</fullName>
    </recommendedName>
    <alternativeName>
        <fullName evidence="6">Antitermination factor NusB</fullName>
    </alternativeName>
</protein>
<dbReference type="Gene3D" id="1.10.940.10">
    <property type="entry name" value="NusB-like"/>
    <property type="match status" value="1"/>
</dbReference>
<keyword evidence="2 6" id="KW-0889">Transcription antitermination</keyword>
<evidence type="ECO:0000256" key="3">
    <source>
        <dbReference type="ARBA" id="ARBA00022884"/>
    </source>
</evidence>
<dbReference type="SUPFAM" id="SSF48013">
    <property type="entry name" value="NusB-like"/>
    <property type="match status" value="1"/>
</dbReference>
<name>A0A2W3YSW0_9ENTE</name>
<gene>
    <name evidence="6" type="primary">nusB</name>
    <name evidence="8" type="ORF">CI088_13950</name>
</gene>
<keyword evidence="3 6" id="KW-0694">RNA-binding</keyword>
<sequence length="153" mass="17571">MREKMSKPSFTRHEIREKALQALFPLDFNFDLTKQDAISYALELDNQEIISEDGEEFVPTYLDLLVGGVCDRKAELDEIIKKHLGNNWSITRIAKMDLIILRMAIFEMLYVGDVPNTVALDEAIELAKKYSDDRSRKFVNGVLANVMKEIDSK</sequence>
<keyword evidence="4 6" id="KW-0805">Transcription regulation</keyword>
<accession>A0A2W3YSW0</accession>
<proteinExistence type="inferred from homology"/>
<dbReference type="HAMAP" id="MF_00073">
    <property type="entry name" value="NusB"/>
    <property type="match status" value="1"/>
</dbReference>
<organism evidence="8 9">
    <name type="scientific">Enterococcus plantarum</name>
    <dbReference type="NCBI Taxonomy" id="1077675"/>
    <lineage>
        <taxon>Bacteria</taxon>
        <taxon>Bacillati</taxon>
        <taxon>Bacillota</taxon>
        <taxon>Bacilli</taxon>
        <taxon>Lactobacillales</taxon>
        <taxon>Enterococcaceae</taxon>
        <taxon>Enterococcus</taxon>
    </lineage>
</organism>
<comment type="similarity">
    <text evidence="1 6">Belongs to the NusB family.</text>
</comment>
<evidence type="ECO:0000313" key="8">
    <source>
        <dbReference type="EMBL" id="PZL70978.1"/>
    </source>
</evidence>
<dbReference type="AlphaFoldDB" id="A0A2W3YSW0"/>
<dbReference type="Pfam" id="PF01029">
    <property type="entry name" value="NusB"/>
    <property type="match status" value="1"/>
</dbReference>
<comment type="caution">
    <text evidence="8">The sequence shown here is derived from an EMBL/GenBank/DDBJ whole genome shotgun (WGS) entry which is preliminary data.</text>
</comment>
<dbReference type="GO" id="GO:0006353">
    <property type="term" value="P:DNA-templated transcription termination"/>
    <property type="evidence" value="ECO:0007669"/>
    <property type="project" value="UniProtKB-UniRule"/>
</dbReference>
<evidence type="ECO:0000256" key="4">
    <source>
        <dbReference type="ARBA" id="ARBA00023015"/>
    </source>
</evidence>
<dbReference type="GO" id="GO:0005829">
    <property type="term" value="C:cytosol"/>
    <property type="evidence" value="ECO:0007669"/>
    <property type="project" value="TreeGrafter"/>
</dbReference>
<dbReference type="InterPro" id="IPR006027">
    <property type="entry name" value="NusB_RsmB_TIM44"/>
</dbReference>
<evidence type="ECO:0000256" key="1">
    <source>
        <dbReference type="ARBA" id="ARBA00005952"/>
    </source>
</evidence>
<dbReference type="InterPro" id="IPR035926">
    <property type="entry name" value="NusB-like_sf"/>
</dbReference>
<dbReference type="Proteomes" id="UP000249828">
    <property type="component" value="Unassembled WGS sequence"/>
</dbReference>
<evidence type="ECO:0000259" key="7">
    <source>
        <dbReference type="Pfam" id="PF01029"/>
    </source>
</evidence>